<dbReference type="SUPFAM" id="SSF53254">
    <property type="entry name" value="Phosphoglycerate mutase-like"/>
    <property type="match status" value="1"/>
</dbReference>
<sequence length="169" mass="18284">MPRLFLLRHAKAAWAAPGMSDFDRQLSASGIADAEALGRRMRQEGMIPEAVLCSTARRATQTLDSLAATLFTAAPPVLHDEELYSSEATAYVTAIRRMPPCNALLVVGHNPMIEDLAFELPRDEDGYTMRLAGAGFPTCGLAVLRFDAPLAQLALGTGRLEAFLKPERA</sequence>
<name>K2M705_9HYPH</name>
<accession>K2M705</accession>
<evidence type="ECO:0000256" key="1">
    <source>
        <dbReference type="PIRSR" id="PIRSR613078-2"/>
    </source>
</evidence>
<dbReference type="EMBL" id="AMRM01000018">
    <property type="protein sequence ID" value="EKF17961.1"/>
    <property type="molecule type" value="Genomic_DNA"/>
</dbReference>
<dbReference type="PATRIC" id="fig|391937.3.peg.3262"/>
<dbReference type="InterPro" id="IPR013078">
    <property type="entry name" value="His_Pase_superF_clade-1"/>
</dbReference>
<dbReference type="PANTHER" id="PTHR47623">
    <property type="entry name" value="OS09G0287300 PROTEIN"/>
    <property type="match status" value="1"/>
</dbReference>
<dbReference type="Pfam" id="PF00300">
    <property type="entry name" value="His_Phos_1"/>
    <property type="match status" value="1"/>
</dbReference>
<gene>
    <name evidence="2" type="ORF">NA2_15884</name>
</gene>
<evidence type="ECO:0000313" key="2">
    <source>
        <dbReference type="EMBL" id="EKF17961.1"/>
    </source>
</evidence>
<keyword evidence="3" id="KW-1185">Reference proteome</keyword>
<dbReference type="Proteomes" id="UP000006786">
    <property type="component" value="Unassembled WGS sequence"/>
</dbReference>
<proteinExistence type="predicted"/>
<organism evidence="2 3">
    <name type="scientific">Nitratireductor pacificus pht-3B</name>
    <dbReference type="NCBI Taxonomy" id="391937"/>
    <lineage>
        <taxon>Bacteria</taxon>
        <taxon>Pseudomonadati</taxon>
        <taxon>Pseudomonadota</taxon>
        <taxon>Alphaproteobacteria</taxon>
        <taxon>Hyphomicrobiales</taxon>
        <taxon>Phyllobacteriaceae</taxon>
        <taxon>Nitratireductor</taxon>
    </lineage>
</organism>
<protein>
    <submittedName>
        <fullName evidence="2">Phosphoglycerate mutase</fullName>
    </submittedName>
</protein>
<dbReference type="RefSeq" id="WP_008598053.1">
    <property type="nucleotide sequence ID" value="NZ_AMRM01000018.1"/>
</dbReference>
<dbReference type="CDD" id="cd07067">
    <property type="entry name" value="HP_PGM_like"/>
    <property type="match status" value="1"/>
</dbReference>
<dbReference type="STRING" id="391937.NA2_15884"/>
<evidence type="ECO:0000313" key="3">
    <source>
        <dbReference type="Proteomes" id="UP000006786"/>
    </source>
</evidence>
<dbReference type="OrthoDB" id="9810154at2"/>
<comment type="caution">
    <text evidence="2">The sequence shown here is derived from an EMBL/GenBank/DDBJ whole genome shotgun (WGS) entry which is preliminary data.</text>
</comment>
<dbReference type="InterPro" id="IPR029033">
    <property type="entry name" value="His_PPase_superfam"/>
</dbReference>
<dbReference type="Gene3D" id="3.40.50.1240">
    <property type="entry name" value="Phosphoglycerate mutase-like"/>
    <property type="match status" value="1"/>
</dbReference>
<dbReference type="eggNOG" id="COG2062">
    <property type="taxonomic scope" value="Bacteria"/>
</dbReference>
<dbReference type="SMART" id="SM00855">
    <property type="entry name" value="PGAM"/>
    <property type="match status" value="1"/>
</dbReference>
<feature type="binding site" evidence="1">
    <location>
        <position position="58"/>
    </location>
    <ligand>
        <name>substrate</name>
    </ligand>
</feature>
<dbReference type="PANTHER" id="PTHR47623:SF1">
    <property type="entry name" value="OS09G0287300 PROTEIN"/>
    <property type="match status" value="1"/>
</dbReference>
<dbReference type="AlphaFoldDB" id="K2M705"/>
<reference evidence="2 3" key="1">
    <citation type="journal article" date="2012" name="J. Bacteriol.">
        <title>Genome Sequence of Nitratireductor pacificus Type Strain pht-3B.</title>
        <authorList>
            <person name="Lai Q."/>
            <person name="Li G."/>
            <person name="Shao Z."/>
        </authorList>
    </citation>
    <scope>NUCLEOTIDE SEQUENCE [LARGE SCALE GENOMIC DNA]</scope>
    <source>
        <strain evidence="3">pht-3B</strain>
    </source>
</reference>